<organism evidence="1 2">
    <name type="scientific">Eretmocerus hayati</name>
    <dbReference type="NCBI Taxonomy" id="131215"/>
    <lineage>
        <taxon>Eukaryota</taxon>
        <taxon>Metazoa</taxon>
        <taxon>Ecdysozoa</taxon>
        <taxon>Arthropoda</taxon>
        <taxon>Hexapoda</taxon>
        <taxon>Insecta</taxon>
        <taxon>Pterygota</taxon>
        <taxon>Neoptera</taxon>
        <taxon>Endopterygota</taxon>
        <taxon>Hymenoptera</taxon>
        <taxon>Apocrita</taxon>
        <taxon>Proctotrupomorpha</taxon>
        <taxon>Chalcidoidea</taxon>
        <taxon>Aphelinidae</taxon>
        <taxon>Aphelininae</taxon>
        <taxon>Eretmocerus</taxon>
    </lineage>
</organism>
<proteinExistence type="predicted"/>
<evidence type="ECO:0000313" key="2">
    <source>
        <dbReference type="Proteomes" id="UP001239111"/>
    </source>
</evidence>
<protein>
    <submittedName>
        <fullName evidence="1">Uncharacterized protein</fullName>
    </submittedName>
</protein>
<keyword evidence="2" id="KW-1185">Reference proteome</keyword>
<comment type="caution">
    <text evidence="1">The sequence shown here is derived from an EMBL/GenBank/DDBJ whole genome shotgun (WGS) entry which is preliminary data.</text>
</comment>
<evidence type="ECO:0000313" key="1">
    <source>
        <dbReference type="EMBL" id="KAJ8681758.1"/>
    </source>
</evidence>
<dbReference type="Proteomes" id="UP001239111">
    <property type="component" value="Chromosome 1"/>
</dbReference>
<name>A0ACC2PE73_9HYME</name>
<reference evidence="1" key="1">
    <citation type="submission" date="2023-04" db="EMBL/GenBank/DDBJ databases">
        <title>A chromosome-level genome assembly of the parasitoid wasp Eretmocerus hayati.</title>
        <authorList>
            <person name="Zhong Y."/>
            <person name="Liu S."/>
            <person name="Liu Y."/>
        </authorList>
    </citation>
    <scope>NUCLEOTIDE SEQUENCE</scope>
    <source>
        <strain evidence="1">ZJU_SS_LIU_2023</strain>
    </source>
</reference>
<dbReference type="EMBL" id="CM056741">
    <property type="protein sequence ID" value="KAJ8681758.1"/>
    <property type="molecule type" value="Genomic_DNA"/>
</dbReference>
<sequence length="316" mass="36425">MKGLLRDCGFDDLAPNFKEHRIDDLDDLGDFIASTHFEEVVPKIALRFKITRKYQAEMQMKSSHVKQGISPGKDPLNNPTIPKQNNPDLVLDPLNDESGDCQTQNDSDDPVLESENEAVPEQETTNEKRQAEVIVIESESSAKRRRYCRTQDFDLKKVLEKHPLGQCIIIQYNVFSYLEPIHQLYLVQIIALELLKVYGKDLTDAEIEVVAERIHVLMKSEPVAIYFVPAIPKNNLQIMKNSESAMELSVIEKNELETEKDPVKRKSLWDDSYVLRVEDRKNGEFIDGTYISSTWPNLKDEDAFDMVRQKYDIHNL</sequence>
<accession>A0ACC2PE73</accession>
<gene>
    <name evidence="1" type="ORF">QAD02_017550</name>
</gene>